<evidence type="ECO:0000313" key="1">
    <source>
        <dbReference type="EMBL" id="AJE85973.1"/>
    </source>
</evidence>
<protein>
    <submittedName>
        <fullName evidence="1">Uncharacterized protein</fullName>
    </submittedName>
</protein>
<name>A0A0B5ET22_STRA4</name>
<evidence type="ECO:0000313" key="2">
    <source>
        <dbReference type="Proteomes" id="UP000031523"/>
    </source>
</evidence>
<dbReference type="AlphaFoldDB" id="A0A0B5ET22"/>
<dbReference type="EMBL" id="CP010519">
    <property type="protein sequence ID" value="AJE85973.1"/>
    <property type="molecule type" value="Genomic_DNA"/>
</dbReference>
<organism evidence="1 2">
    <name type="scientific">Streptomyces albus (strain ATCC 21838 / DSM 41398 / FERM P-419 / JCM 4703 / NBRC 107858)</name>
    <dbReference type="NCBI Taxonomy" id="1081613"/>
    <lineage>
        <taxon>Bacteria</taxon>
        <taxon>Bacillati</taxon>
        <taxon>Actinomycetota</taxon>
        <taxon>Actinomycetes</taxon>
        <taxon>Kitasatosporales</taxon>
        <taxon>Streptomycetaceae</taxon>
        <taxon>Streptomyces</taxon>
    </lineage>
</organism>
<sequence>MPVALTWGRRSVSALCLPPEPLPLLLRPAQEGHLQSKANGTGDQ</sequence>
<accession>A0A0B5ET22</accession>
<gene>
    <name evidence="1" type="ORF">SLNWT_5597</name>
</gene>
<proteinExistence type="predicted"/>
<keyword evidence="2" id="KW-1185">Reference proteome</keyword>
<reference evidence="1 2" key="1">
    <citation type="submission" date="2015-01" db="EMBL/GenBank/DDBJ databases">
        <title>Enhanced salinomycin production by adjusting the supply of polyketide extender units in Streptomyce albus DSM 41398.</title>
        <authorList>
            <person name="Lu C."/>
        </authorList>
    </citation>
    <scope>NUCLEOTIDE SEQUENCE [LARGE SCALE GENOMIC DNA]</scope>
    <source>
        <strain evidence="2">ATCC 21838 / DSM 41398 / FERM P-419 / JCM 4703 / NBRC 107858</strain>
    </source>
</reference>
<dbReference type="Proteomes" id="UP000031523">
    <property type="component" value="Chromosome"/>
</dbReference>
<dbReference type="KEGG" id="sals:SLNWT_5597"/>